<feature type="binding site" evidence="10">
    <location>
        <position position="122"/>
    </location>
    <ligand>
        <name>substrate</name>
    </ligand>
</feature>
<dbReference type="RefSeq" id="WP_126536080.1">
    <property type="nucleotide sequence ID" value="NZ_AP018560.1"/>
</dbReference>
<feature type="active site" description="Nucleophile" evidence="9 11">
    <location>
        <position position="352"/>
    </location>
</feature>
<keyword evidence="6" id="KW-0119">Carbohydrate metabolism</keyword>
<dbReference type="InterPro" id="IPR033132">
    <property type="entry name" value="GH_1_N_CS"/>
</dbReference>
<sequence length="451" mass="50811">MTRSLRFPDGFLWGAATAAYQIEGSPLADGAGPSIWERFAHTPGLMADGDTGDIACDHYRRHAEDVRLMQALGLTSYRFSIAWSRVLPEGTGRVNAKGLDFYARLVDDLLEHGITPNVTLFHWDLPAALDDRGGWLNRDSADWFAEYAQVMFRALDDRVPLWTTLNEPWVVVDGGYLRGTIAPGHRNLYEAPRVTHNLLRASGAAVAAYRAEGRHRIGVVFNLEPKYPASTRQEDRDATRRAHAYMNTQFTDPVLRGVYPEALAALYGAAWPDFPAADLECIRQPVDFVGINYYTRQVVRDDPTQPPLRAAGVPQRQRTHTETGWEVYEQGLIDTLLWFRDRYGTVPVYLTENGAAFYDPPQAAGPVVEDPLRVDYLERHLKTLRRAIDAGVDVRGYYAWSLLDNLEWSLGFAKRFGLYHVDFSTQRRTPKRSALRYAQIIASHGAALDEA</sequence>
<evidence type="ECO:0000256" key="10">
    <source>
        <dbReference type="PIRSR" id="PIRSR617736-2"/>
    </source>
</evidence>
<dbReference type="NCBIfam" id="TIGR03356">
    <property type="entry name" value="BGL"/>
    <property type="match status" value="1"/>
</dbReference>
<reference evidence="14" key="2">
    <citation type="submission" date="2018-06" db="EMBL/GenBank/DDBJ databases">
        <title>Genome sequence of Rhodanobacteraceae bacterium strain Dysh456.</title>
        <authorList>
            <person name="Fukui M."/>
        </authorList>
    </citation>
    <scope>NUCLEOTIDE SEQUENCE [LARGE SCALE GENOMIC DNA]</scope>
    <source>
        <strain evidence="14">Dysh456</strain>
    </source>
</reference>
<evidence type="ECO:0000256" key="4">
    <source>
        <dbReference type="ARBA" id="ARBA00022801"/>
    </source>
</evidence>
<dbReference type="SUPFAM" id="SSF51445">
    <property type="entry name" value="(Trans)glycosidases"/>
    <property type="match status" value="1"/>
</dbReference>
<evidence type="ECO:0000256" key="8">
    <source>
        <dbReference type="ARBA" id="ARBA00023326"/>
    </source>
</evidence>
<evidence type="ECO:0000256" key="9">
    <source>
        <dbReference type="PIRSR" id="PIRSR617736-1"/>
    </source>
</evidence>
<feature type="active site" description="Proton donor" evidence="9">
    <location>
        <position position="167"/>
    </location>
</feature>
<keyword evidence="4 12" id="KW-0378">Hydrolase</keyword>
<gene>
    <name evidence="13" type="ORF">ALSL_0362</name>
</gene>
<feature type="binding site" evidence="10">
    <location>
        <position position="21"/>
    </location>
    <ligand>
        <name>substrate</name>
    </ligand>
</feature>
<reference evidence="14" key="1">
    <citation type="submission" date="2018-04" db="EMBL/GenBank/DDBJ databases">
        <authorList>
            <person name="Watanabe M."/>
            <person name="Kojima H."/>
        </authorList>
    </citation>
    <scope>NUCLEOTIDE SEQUENCE [LARGE SCALE GENOMIC DNA]</scope>
    <source>
        <strain evidence="14">Dysh456</strain>
    </source>
</reference>
<dbReference type="PRINTS" id="PR00131">
    <property type="entry name" value="GLHYDRLASE1"/>
</dbReference>
<keyword evidence="7 12" id="KW-0326">Glycosidase</keyword>
<dbReference type="FunFam" id="3.20.20.80:FF:000004">
    <property type="entry name" value="Beta-glucosidase 6-phospho-beta-glucosidase"/>
    <property type="match status" value="1"/>
</dbReference>
<dbReference type="InterPro" id="IPR017736">
    <property type="entry name" value="Glyco_hydro_1_beta-glucosidase"/>
</dbReference>
<comment type="similarity">
    <text evidence="2 12">Belongs to the glycosyl hydrolase 1 family.</text>
</comment>
<evidence type="ECO:0000256" key="5">
    <source>
        <dbReference type="ARBA" id="ARBA00023001"/>
    </source>
</evidence>
<evidence type="ECO:0000256" key="12">
    <source>
        <dbReference type="RuleBase" id="RU361175"/>
    </source>
</evidence>
<keyword evidence="14" id="KW-1185">Reference proteome</keyword>
<dbReference type="Gene3D" id="3.20.20.80">
    <property type="entry name" value="Glycosidases"/>
    <property type="match status" value="1"/>
</dbReference>
<evidence type="ECO:0000313" key="13">
    <source>
        <dbReference type="EMBL" id="BBD79033.1"/>
    </source>
</evidence>
<dbReference type="EMBL" id="AP018560">
    <property type="protein sequence ID" value="BBD79033.1"/>
    <property type="molecule type" value="Genomic_DNA"/>
</dbReference>
<evidence type="ECO:0000256" key="3">
    <source>
        <dbReference type="ARBA" id="ARBA00012744"/>
    </source>
</evidence>
<dbReference type="GO" id="GO:0005829">
    <property type="term" value="C:cytosol"/>
    <property type="evidence" value="ECO:0007669"/>
    <property type="project" value="TreeGrafter"/>
</dbReference>
<dbReference type="GO" id="GO:0008422">
    <property type="term" value="F:beta-glucosidase activity"/>
    <property type="evidence" value="ECO:0007669"/>
    <property type="project" value="UniProtKB-EC"/>
</dbReference>
<feature type="binding site" evidence="10">
    <location>
        <position position="294"/>
    </location>
    <ligand>
        <name>substrate</name>
    </ligand>
</feature>
<dbReference type="EC" id="3.2.1.21" evidence="3 12"/>
<dbReference type="PROSITE" id="PS00572">
    <property type="entry name" value="GLYCOSYL_HYDROL_F1_1"/>
    <property type="match status" value="1"/>
</dbReference>
<feature type="binding site" evidence="10">
    <location>
        <begin position="407"/>
        <end position="408"/>
    </location>
    <ligand>
        <name>substrate</name>
    </ligand>
</feature>
<organism evidence="13 14">
    <name type="scientific">Aerosticca soli</name>
    <dbReference type="NCBI Taxonomy" id="2010829"/>
    <lineage>
        <taxon>Bacteria</taxon>
        <taxon>Pseudomonadati</taxon>
        <taxon>Pseudomonadota</taxon>
        <taxon>Gammaproteobacteria</taxon>
        <taxon>Lysobacterales</taxon>
        <taxon>Rhodanobacteraceae</taxon>
        <taxon>Aerosticca</taxon>
    </lineage>
</organism>
<feature type="binding site" evidence="10">
    <location>
        <position position="400"/>
    </location>
    <ligand>
        <name>substrate</name>
    </ligand>
</feature>
<dbReference type="GO" id="GO:0030245">
    <property type="term" value="P:cellulose catabolic process"/>
    <property type="evidence" value="ECO:0007669"/>
    <property type="project" value="UniProtKB-KW"/>
</dbReference>
<proteinExistence type="inferred from homology"/>
<dbReference type="KEGG" id="rbd:ALSL_0362"/>
<protein>
    <recommendedName>
        <fullName evidence="3 12">Beta-glucosidase</fullName>
        <ecNumber evidence="3 12">3.2.1.21</ecNumber>
    </recommendedName>
</protein>
<accession>A0A2Z6E1X8</accession>
<feature type="binding site" evidence="10">
    <location>
        <position position="166"/>
    </location>
    <ligand>
        <name>substrate</name>
    </ligand>
</feature>
<dbReference type="Proteomes" id="UP000270530">
    <property type="component" value="Chromosome"/>
</dbReference>
<dbReference type="AlphaFoldDB" id="A0A2Z6E1X8"/>
<keyword evidence="5" id="KW-0136">Cellulose degradation</keyword>
<keyword evidence="8" id="KW-0624">Polysaccharide degradation</keyword>
<evidence type="ECO:0000256" key="1">
    <source>
        <dbReference type="ARBA" id="ARBA00000448"/>
    </source>
</evidence>
<dbReference type="InterPro" id="IPR001360">
    <property type="entry name" value="Glyco_hydro_1"/>
</dbReference>
<evidence type="ECO:0000256" key="2">
    <source>
        <dbReference type="ARBA" id="ARBA00010838"/>
    </source>
</evidence>
<evidence type="ECO:0000256" key="11">
    <source>
        <dbReference type="PROSITE-ProRule" id="PRU10055"/>
    </source>
</evidence>
<dbReference type="InterPro" id="IPR018120">
    <property type="entry name" value="Glyco_hydro_1_AS"/>
</dbReference>
<dbReference type="OrthoDB" id="9765195at2"/>
<dbReference type="PANTHER" id="PTHR10353">
    <property type="entry name" value="GLYCOSYL HYDROLASE"/>
    <property type="match status" value="1"/>
</dbReference>
<evidence type="ECO:0000256" key="7">
    <source>
        <dbReference type="ARBA" id="ARBA00023295"/>
    </source>
</evidence>
<dbReference type="PANTHER" id="PTHR10353:SF36">
    <property type="entry name" value="LP05116P"/>
    <property type="match status" value="1"/>
</dbReference>
<dbReference type="Pfam" id="PF00232">
    <property type="entry name" value="Glyco_hydro_1"/>
    <property type="match status" value="1"/>
</dbReference>
<comment type="catalytic activity">
    <reaction evidence="1 12">
        <text>Hydrolysis of terminal, non-reducing beta-D-glucosyl residues with release of beta-D-glucose.</text>
        <dbReference type="EC" id="3.2.1.21"/>
    </reaction>
</comment>
<dbReference type="PROSITE" id="PS00653">
    <property type="entry name" value="GLYCOSYL_HYDROL_F1_2"/>
    <property type="match status" value="1"/>
</dbReference>
<name>A0A2Z6E1X8_9GAMM</name>
<evidence type="ECO:0000256" key="6">
    <source>
        <dbReference type="ARBA" id="ARBA00023277"/>
    </source>
</evidence>
<evidence type="ECO:0000313" key="14">
    <source>
        <dbReference type="Proteomes" id="UP000270530"/>
    </source>
</evidence>
<dbReference type="InterPro" id="IPR017853">
    <property type="entry name" value="GH"/>
</dbReference>